<accession>A0A0D0L888</accession>
<gene>
    <name evidence="1" type="ORF">RU08_01945</name>
</gene>
<evidence type="ECO:0000313" key="1">
    <source>
        <dbReference type="EMBL" id="KIQ06178.1"/>
    </source>
</evidence>
<dbReference type="Proteomes" id="UP000032068">
    <property type="component" value="Unassembled WGS sequence"/>
</dbReference>
<dbReference type="EMBL" id="JXQW01000003">
    <property type="protein sequence ID" value="KIQ06178.1"/>
    <property type="molecule type" value="Genomic_DNA"/>
</dbReference>
<sequence length="86" mass="9761">MNLLLKSLTRTFQGIYNVNTERQPDRLTIVCEDLDGNVIAVRVFSDGQLRNRLLVMQVMLDLERSLLRARESLCSQSKPAPDNPCA</sequence>
<evidence type="ECO:0008006" key="3">
    <source>
        <dbReference type="Google" id="ProtNLM"/>
    </source>
</evidence>
<dbReference type="AlphaFoldDB" id="A0A0D0L888"/>
<reference evidence="1 2" key="1">
    <citation type="submission" date="2014-12" db="EMBL/GenBank/DDBJ databases">
        <title>16Stimator: statistical estimation of ribosomal gene copy numbers from draft genome assemblies.</title>
        <authorList>
            <person name="Perisin M.A."/>
            <person name="Vetter M."/>
            <person name="Gilbert J.A."/>
            <person name="Bergelson J."/>
        </authorList>
    </citation>
    <scope>NUCLEOTIDE SEQUENCE [LARGE SCALE GENOMIC DNA]</scope>
    <source>
        <strain evidence="1 2">MEJ086</strain>
    </source>
</reference>
<name>A0A0D0L888_9PSED</name>
<proteinExistence type="predicted"/>
<evidence type="ECO:0000313" key="2">
    <source>
        <dbReference type="Proteomes" id="UP000032068"/>
    </source>
</evidence>
<dbReference type="OrthoDB" id="7032777at2"/>
<comment type="caution">
    <text evidence="1">The sequence shown here is derived from an EMBL/GenBank/DDBJ whole genome shotgun (WGS) entry which is preliminary data.</text>
</comment>
<dbReference type="RefSeq" id="WP_042552107.1">
    <property type="nucleotide sequence ID" value="NZ_JXQW01000003.1"/>
</dbReference>
<organism evidence="1 2">
    <name type="scientific">Pseudomonas fulva</name>
    <dbReference type="NCBI Taxonomy" id="47880"/>
    <lineage>
        <taxon>Bacteria</taxon>
        <taxon>Pseudomonadati</taxon>
        <taxon>Pseudomonadota</taxon>
        <taxon>Gammaproteobacteria</taxon>
        <taxon>Pseudomonadales</taxon>
        <taxon>Pseudomonadaceae</taxon>
        <taxon>Pseudomonas</taxon>
    </lineage>
</organism>
<protein>
    <recommendedName>
        <fullName evidence="3">DUF3509 domain-containing protein</fullName>
    </recommendedName>
</protein>